<name>A0A369PTG8_9SPHI</name>
<reference evidence="8 9" key="1">
    <citation type="submission" date="2018-07" db="EMBL/GenBank/DDBJ databases">
        <title>Pedobacter sp. nov., isolated from soil.</title>
        <authorList>
            <person name="Zhou L.Y."/>
            <person name="Du Z.J."/>
        </authorList>
    </citation>
    <scope>NUCLEOTIDE SEQUENCE [LARGE SCALE GENOMIC DNA]</scope>
    <source>
        <strain evidence="8 9">JDX94</strain>
    </source>
</reference>
<keyword evidence="5 6" id="KW-0472">Membrane</keyword>
<evidence type="ECO:0000256" key="1">
    <source>
        <dbReference type="ARBA" id="ARBA00004651"/>
    </source>
</evidence>
<evidence type="ECO:0000256" key="6">
    <source>
        <dbReference type="SAM" id="Phobius"/>
    </source>
</evidence>
<dbReference type="PANTHER" id="PTHR32309">
    <property type="entry name" value="TYROSINE-PROTEIN KINASE"/>
    <property type="match status" value="1"/>
</dbReference>
<dbReference type="Pfam" id="PF02706">
    <property type="entry name" value="Wzz"/>
    <property type="match status" value="1"/>
</dbReference>
<dbReference type="RefSeq" id="WP_115403860.1">
    <property type="nucleotide sequence ID" value="NZ_QPKV01000006.1"/>
</dbReference>
<protein>
    <submittedName>
        <fullName evidence="8">Lipopolysaccharide biosynthesis protein</fullName>
    </submittedName>
</protein>
<dbReference type="GO" id="GO:0005886">
    <property type="term" value="C:plasma membrane"/>
    <property type="evidence" value="ECO:0007669"/>
    <property type="project" value="UniProtKB-SubCell"/>
</dbReference>
<evidence type="ECO:0000256" key="5">
    <source>
        <dbReference type="ARBA" id="ARBA00023136"/>
    </source>
</evidence>
<feature type="domain" description="Polysaccharide chain length determinant N-terminal" evidence="7">
    <location>
        <begin position="25"/>
        <end position="117"/>
    </location>
</feature>
<dbReference type="Proteomes" id="UP000253961">
    <property type="component" value="Unassembled WGS sequence"/>
</dbReference>
<proteinExistence type="predicted"/>
<evidence type="ECO:0000256" key="3">
    <source>
        <dbReference type="ARBA" id="ARBA00022692"/>
    </source>
</evidence>
<evidence type="ECO:0000256" key="4">
    <source>
        <dbReference type="ARBA" id="ARBA00022989"/>
    </source>
</evidence>
<organism evidence="8 9">
    <name type="scientific">Pedobacter chinensis</name>
    <dbReference type="NCBI Taxonomy" id="2282421"/>
    <lineage>
        <taxon>Bacteria</taxon>
        <taxon>Pseudomonadati</taxon>
        <taxon>Bacteroidota</taxon>
        <taxon>Sphingobacteriia</taxon>
        <taxon>Sphingobacteriales</taxon>
        <taxon>Sphingobacteriaceae</taxon>
        <taxon>Pedobacter</taxon>
    </lineage>
</organism>
<evidence type="ECO:0000313" key="8">
    <source>
        <dbReference type="EMBL" id="RDC55824.1"/>
    </source>
</evidence>
<feature type="transmembrane region" description="Helical" evidence="6">
    <location>
        <begin position="36"/>
        <end position="54"/>
    </location>
</feature>
<evidence type="ECO:0000259" key="7">
    <source>
        <dbReference type="Pfam" id="PF02706"/>
    </source>
</evidence>
<dbReference type="InterPro" id="IPR050445">
    <property type="entry name" value="Bact_polysacc_biosynth/exp"/>
</dbReference>
<dbReference type="PANTHER" id="PTHR32309:SF31">
    <property type="entry name" value="CAPSULAR EXOPOLYSACCHARIDE FAMILY"/>
    <property type="match status" value="1"/>
</dbReference>
<dbReference type="InterPro" id="IPR003856">
    <property type="entry name" value="LPS_length_determ_N"/>
</dbReference>
<accession>A0A369PTG8</accession>
<sequence>MMNSPQQPLAADEISLKNWINSFGNMRRHLFARWKIIGFAMLTGGIIGLAYTSFRKPTYKAVCTFVLEDNGKSGNSGLGQYSALASIVGIDVNGGSGLFQGDNIIELYKSRSMIERTLLSPAIFKGRQQLLIDRYIQMNKLDLAWADSPKMKGISFAIPKKDFKVEQDSIISAIVENLNKNYLTVSKPDKKLTIVSVQVKAPDPLFAKAFTETIVNNVNTFYIQTKTKGMVQNLVLLQKQADSVRRALNASISGTAAALDIYPNANPIMQSLRVPSQKRQVDVQAASAIYSEVVKNLEIAKGSLMRETPLIQVIDEPVLPLPNDRIGRLKGILTGMGIALLVATISILIMRSYHKIME</sequence>
<keyword evidence="2" id="KW-1003">Cell membrane</keyword>
<comment type="subcellular location">
    <subcellularLocation>
        <location evidence="1">Cell membrane</location>
        <topology evidence="1">Multi-pass membrane protein</topology>
    </subcellularLocation>
</comment>
<comment type="caution">
    <text evidence="8">The sequence shown here is derived from an EMBL/GenBank/DDBJ whole genome shotgun (WGS) entry which is preliminary data.</text>
</comment>
<dbReference type="OrthoDB" id="745212at2"/>
<dbReference type="AlphaFoldDB" id="A0A369PTG8"/>
<gene>
    <name evidence="8" type="ORF">DU508_16315</name>
</gene>
<evidence type="ECO:0000256" key="2">
    <source>
        <dbReference type="ARBA" id="ARBA00022475"/>
    </source>
</evidence>
<evidence type="ECO:0000313" key="9">
    <source>
        <dbReference type="Proteomes" id="UP000253961"/>
    </source>
</evidence>
<keyword evidence="3 6" id="KW-0812">Transmembrane</keyword>
<dbReference type="EMBL" id="QPKV01000006">
    <property type="protein sequence ID" value="RDC55824.1"/>
    <property type="molecule type" value="Genomic_DNA"/>
</dbReference>
<keyword evidence="4 6" id="KW-1133">Transmembrane helix</keyword>
<keyword evidence="9" id="KW-1185">Reference proteome</keyword>
<feature type="transmembrane region" description="Helical" evidence="6">
    <location>
        <begin position="331"/>
        <end position="350"/>
    </location>
</feature>